<dbReference type="CDD" id="cd19531">
    <property type="entry name" value="LCL_NRPS-like"/>
    <property type="match status" value="1"/>
</dbReference>
<dbReference type="SMART" id="SM00824">
    <property type="entry name" value="PKS_TE"/>
    <property type="match status" value="1"/>
</dbReference>
<dbReference type="InterPro" id="IPR020806">
    <property type="entry name" value="PKS_PP-bd"/>
</dbReference>
<dbReference type="Pfam" id="PF00550">
    <property type="entry name" value="PP-binding"/>
    <property type="match status" value="1"/>
</dbReference>
<gene>
    <name evidence="4" type="ORF">FNT36_21640</name>
</gene>
<organism evidence="4 5">
    <name type="scientific">Hymenobacter setariae</name>
    <dbReference type="NCBI Taxonomy" id="2594794"/>
    <lineage>
        <taxon>Bacteria</taxon>
        <taxon>Pseudomonadati</taxon>
        <taxon>Bacteroidota</taxon>
        <taxon>Cytophagia</taxon>
        <taxon>Cytophagales</taxon>
        <taxon>Hymenobacteraceae</taxon>
        <taxon>Hymenobacter</taxon>
    </lineage>
</organism>
<protein>
    <submittedName>
        <fullName evidence="4">Amino acid adenylation domain-containing protein</fullName>
    </submittedName>
</protein>
<dbReference type="InterPro" id="IPR023213">
    <property type="entry name" value="CAT-like_dom_sf"/>
</dbReference>
<dbReference type="InterPro" id="IPR010071">
    <property type="entry name" value="AA_adenyl_dom"/>
</dbReference>
<dbReference type="NCBIfam" id="TIGR01733">
    <property type="entry name" value="AA-adenyl-dom"/>
    <property type="match status" value="1"/>
</dbReference>
<dbReference type="Pfam" id="PF00668">
    <property type="entry name" value="Condensation"/>
    <property type="match status" value="1"/>
</dbReference>
<evidence type="ECO:0000313" key="5">
    <source>
        <dbReference type="Proteomes" id="UP000317624"/>
    </source>
</evidence>
<dbReference type="GO" id="GO:0072330">
    <property type="term" value="P:monocarboxylic acid biosynthetic process"/>
    <property type="evidence" value="ECO:0007669"/>
    <property type="project" value="UniProtKB-ARBA"/>
</dbReference>
<evidence type="ECO:0000256" key="1">
    <source>
        <dbReference type="ARBA" id="ARBA00022450"/>
    </source>
</evidence>
<dbReference type="Gene3D" id="1.10.1200.10">
    <property type="entry name" value="ACP-like"/>
    <property type="match status" value="1"/>
</dbReference>
<dbReference type="FunFam" id="1.10.1200.10:FF:000016">
    <property type="entry name" value="Non-ribosomal peptide synthase"/>
    <property type="match status" value="1"/>
</dbReference>
<dbReference type="InterPro" id="IPR020802">
    <property type="entry name" value="TesA-like"/>
</dbReference>
<evidence type="ECO:0000256" key="2">
    <source>
        <dbReference type="ARBA" id="ARBA00022553"/>
    </source>
</evidence>
<accession>A0A558BMN9</accession>
<keyword evidence="2" id="KW-0597">Phosphoprotein</keyword>
<evidence type="ECO:0000259" key="3">
    <source>
        <dbReference type="PROSITE" id="PS50075"/>
    </source>
</evidence>
<dbReference type="InterPro" id="IPR001031">
    <property type="entry name" value="Thioesterase"/>
</dbReference>
<dbReference type="Pfam" id="PF13193">
    <property type="entry name" value="AMP-binding_C"/>
    <property type="match status" value="1"/>
</dbReference>
<dbReference type="OrthoDB" id="2472181at2"/>
<dbReference type="Gene3D" id="3.30.559.30">
    <property type="entry name" value="Nonribosomal peptide synthetase, condensation domain"/>
    <property type="match status" value="1"/>
</dbReference>
<dbReference type="Gene3D" id="3.40.50.980">
    <property type="match status" value="2"/>
</dbReference>
<dbReference type="SMART" id="SM00823">
    <property type="entry name" value="PKS_PP"/>
    <property type="match status" value="1"/>
</dbReference>
<proteinExistence type="predicted"/>
<keyword evidence="5" id="KW-1185">Reference proteome</keyword>
<dbReference type="FunFam" id="2.30.38.10:FF:000001">
    <property type="entry name" value="Non-ribosomal peptide synthetase PvdI"/>
    <property type="match status" value="1"/>
</dbReference>
<dbReference type="GO" id="GO:0003824">
    <property type="term" value="F:catalytic activity"/>
    <property type="evidence" value="ECO:0007669"/>
    <property type="project" value="InterPro"/>
</dbReference>
<dbReference type="InterPro" id="IPR036736">
    <property type="entry name" value="ACP-like_sf"/>
</dbReference>
<evidence type="ECO:0000313" key="4">
    <source>
        <dbReference type="EMBL" id="TVT37775.1"/>
    </source>
</evidence>
<dbReference type="Gene3D" id="3.30.559.10">
    <property type="entry name" value="Chloramphenicol acetyltransferase-like domain"/>
    <property type="match status" value="1"/>
</dbReference>
<dbReference type="GO" id="GO:0005737">
    <property type="term" value="C:cytoplasm"/>
    <property type="evidence" value="ECO:0007669"/>
    <property type="project" value="TreeGrafter"/>
</dbReference>
<dbReference type="PROSITE" id="PS00455">
    <property type="entry name" value="AMP_BINDING"/>
    <property type="match status" value="1"/>
</dbReference>
<sequence length="1350" mass="147804">MSKIFTDDPLIARLPARLATVAEVEFDPFAGPELLRLVPITESQAEIWAACLLGGDDASRAYNESVTLRLVGPLDRTALERALRALGQRHEALRSAFSADGKYSCVFRELPLEIAYQAITDLGAPEQQAVVAACVAHDAQYVFDLLHGPLLKTSLFSVAPEEHQLVLTAHHIVCDGWSLGILLQELSALYSAYYQGLVPALPATTPFGQYADQQLLFSRSVDYQVVEQFWLAQYQGSVPVVALPTDFTRPAVRTYRSTRADYPLAPSLVAGLKKVGLGAGSSFVTTLLAAFEVLLARLTGQNDVVVGLPAAGQSASGLPQLVGHCVNLLPLRSQPYGDGDFVSYLRQRKTALFDAYEHQQLTFGSLLKKLRLTRDASRVPLVPVVFNIDLGLTNEVAFEGLRYELINNPRAYESFELFLNASGTEQDLVLEWSYNTDLFKAETIGFWMASFEALLRRIIAEPTTSLKALVQGEAAPLAAAYQALNATAQPYPAHKLLHQLIAEQARATPARPALRFRQEELSYYDLDRRANQLANYLWHQGVQHGDVVGIAVERSPALVIALLALMKCGAAYVPLDPAYPAERLEFMLADAGARLLLASASAALATTARVLAIDEALELSRSYSDQEPAALPDSQQVLYVLYTSGSTGKPKGVEITHRNAVNFLCSMQQAPGITADDKLLAITTISFDIAGLELYLPLVSGATVVLADAYAAKEGQELLRLVEKEKITIMQATPSSWRMMLDAGWQQPLPLKVLCGGEALPLELAGRLLARSQAVWNLYGPTETTIWSSVKQMGRTDTEVTIGHPIANTQFYILDEHGRSVAPGTPGELCIAGDGVGRGYLNRPALTAEKFVANPFASQPGALLYRTGDLGRLLPSGEVQCLGRLDQQMKIRGYRIEPAEIEHALEAFDEVRQAVIGTYERHPGDERLVAYLVLANPVSAPLDKARISRWQQALLSQLPAYMVPSDFVTLPALPLTLNGKLDRKALPAPSSTEAGRALTPSQPRTDLEKLVAATWQECLGVTQVELNDDFFQLGGHSLIAVQVMARLAEATGQRLPLATLFEHPTVAKLAAVLQQASPPGAWSSLVPIKPQGTRPPLYIVHGAGFNVLIFNALSKQMAADQPVYGLQAKGLDGIEEPAASVEAMAAHYVAAIVAANPNGPYALAGYSFGGIVAFEMARQLIEAGKQVTFLGMFDTYAAQTDHYDPWLHKTWKRGIQLVKQLLYSAVALKNSPREAMRMKVQSLRRATVERLQYSPAEQYERINGHPYKLGLVHALAQRQYRLRPQNIVVHVFRSKERLYYMEDYTYLGWREFATAGVKTYDLPGNHFHMFAPPHDAECAQILQAALDQCT</sequence>
<dbReference type="EMBL" id="VMRJ01000006">
    <property type="protein sequence ID" value="TVT37775.1"/>
    <property type="molecule type" value="Genomic_DNA"/>
</dbReference>
<comment type="caution">
    <text evidence="4">The sequence shown here is derived from an EMBL/GenBank/DDBJ whole genome shotgun (WGS) entry which is preliminary data.</text>
</comment>
<dbReference type="Gene3D" id="3.40.50.1820">
    <property type="entry name" value="alpha/beta hydrolase"/>
    <property type="match status" value="1"/>
</dbReference>
<dbReference type="Proteomes" id="UP000317624">
    <property type="component" value="Unassembled WGS sequence"/>
</dbReference>
<dbReference type="FunFam" id="3.40.50.12780:FF:000012">
    <property type="entry name" value="Non-ribosomal peptide synthetase"/>
    <property type="match status" value="1"/>
</dbReference>
<dbReference type="FunFam" id="3.40.50.980:FF:000001">
    <property type="entry name" value="Non-ribosomal peptide synthetase"/>
    <property type="match status" value="1"/>
</dbReference>
<reference evidence="4 5" key="1">
    <citation type="submission" date="2019-07" db="EMBL/GenBank/DDBJ databases">
        <title>Hymenobacter sp. straun FUR1 Genome sequencing and assembly.</title>
        <authorList>
            <person name="Chhetri G."/>
        </authorList>
    </citation>
    <scope>NUCLEOTIDE SEQUENCE [LARGE SCALE GENOMIC DNA]</scope>
    <source>
        <strain evidence="4 5">Fur1</strain>
    </source>
</reference>
<dbReference type="InterPro" id="IPR020845">
    <property type="entry name" value="AMP-binding_CS"/>
</dbReference>
<feature type="domain" description="Carrier" evidence="3">
    <location>
        <begin position="1002"/>
        <end position="1077"/>
    </location>
</feature>
<keyword evidence="1" id="KW-0596">Phosphopantetheine</keyword>
<dbReference type="PANTHER" id="PTHR45527:SF1">
    <property type="entry name" value="FATTY ACID SYNTHASE"/>
    <property type="match status" value="1"/>
</dbReference>
<dbReference type="GO" id="GO:0031177">
    <property type="term" value="F:phosphopantetheine binding"/>
    <property type="evidence" value="ECO:0007669"/>
    <property type="project" value="InterPro"/>
</dbReference>
<dbReference type="SUPFAM" id="SSF56801">
    <property type="entry name" value="Acetyl-CoA synthetase-like"/>
    <property type="match status" value="1"/>
</dbReference>
<dbReference type="InterPro" id="IPR000873">
    <property type="entry name" value="AMP-dep_synth/lig_dom"/>
</dbReference>
<dbReference type="Pfam" id="PF00501">
    <property type="entry name" value="AMP-binding"/>
    <property type="match status" value="1"/>
</dbReference>
<dbReference type="PANTHER" id="PTHR45527">
    <property type="entry name" value="NONRIBOSOMAL PEPTIDE SYNTHETASE"/>
    <property type="match status" value="1"/>
</dbReference>
<dbReference type="InterPro" id="IPR045851">
    <property type="entry name" value="AMP-bd_C_sf"/>
</dbReference>
<dbReference type="Pfam" id="PF00975">
    <property type="entry name" value="Thioesterase"/>
    <property type="match status" value="1"/>
</dbReference>
<dbReference type="FunFam" id="3.30.300.30:FF:000010">
    <property type="entry name" value="Enterobactin synthetase component F"/>
    <property type="match status" value="1"/>
</dbReference>
<dbReference type="InterPro" id="IPR025110">
    <property type="entry name" value="AMP-bd_C"/>
</dbReference>
<dbReference type="SUPFAM" id="SSF47336">
    <property type="entry name" value="ACP-like"/>
    <property type="match status" value="1"/>
</dbReference>
<dbReference type="InterPro" id="IPR001242">
    <property type="entry name" value="Condensation_dom"/>
</dbReference>
<dbReference type="InterPro" id="IPR029058">
    <property type="entry name" value="AB_hydrolase_fold"/>
</dbReference>
<dbReference type="Gene3D" id="2.30.38.10">
    <property type="entry name" value="Luciferase, Domain 3"/>
    <property type="match status" value="1"/>
</dbReference>
<name>A0A558BMN9_9BACT</name>
<dbReference type="InterPro" id="IPR009081">
    <property type="entry name" value="PP-bd_ACP"/>
</dbReference>
<dbReference type="SUPFAM" id="SSF52777">
    <property type="entry name" value="CoA-dependent acyltransferases"/>
    <property type="match status" value="2"/>
</dbReference>
<dbReference type="GO" id="GO:0044550">
    <property type="term" value="P:secondary metabolite biosynthetic process"/>
    <property type="evidence" value="ECO:0007669"/>
    <property type="project" value="UniProtKB-ARBA"/>
</dbReference>
<dbReference type="CDD" id="cd12116">
    <property type="entry name" value="A_NRPS_Ta1_like"/>
    <property type="match status" value="1"/>
</dbReference>
<dbReference type="RefSeq" id="WP_144852042.1">
    <property type="nucleotide sequence ID" value="NZ_VMRJ01000006.1"/>
</dbReference>
<dbReference type="PROSITE" id="PS50075">
    <property type="entry name" value="CARRIER"/>
    <property type="match status" value="1"/>
</dbReference>
<dbReference type="Gene3D" id="3.30.300.30">
    <property type="match status" value="1"/>
</dbReference>
<dbReference type="GO" id="GO:0043041">
    <property type="term" value="P:amino acid activation for nonribosomal peptide biosynthetic process"/>
    <property type="evidence" value="ECO:0007669"/>
    <property type="project" value="TreeGrafter"/>
</dbReference>
<dbReference type="SUPFAM" id="SSF53474">
    <property type="entry name" value="alpha/beta-Hydrolases"/>
    <property type="match status" value="1"/>
</dbReference>